<feature type="region of interest" description="Disordered" evidence="1">
    <location>
        <begin position="1"/>
        <end position="48"/>
    </location>
</feature>
<dbReference type="Proteomes" id="UP001430360">
    <property type="component" value="Unassembled WGS sequence"/>
</dbReference>
<proteinExistence type="predicted"/>
<protein>
    <submittedName>
        <fullName evidence="2">Uncharacterized protein</fullName>
    </submittedName>
</protein>
<dbReference type="EMBL" id="JAJQKU010000001">
    <property type="protein sequence ID" value="MCD9095588.1"/>
    <property type="molecule type" value="Genomic_DNA"/>
</dbReference>
<reference evidence="2" key="1">
    <citation type="submission" date="2021-12" db="EMBL/GenBank/DDBJ databases">
        <authorList>
            <person name="Ulrich A."/>
        </authorList>
    </citation>
    <scope>NUCLEOTIDE SEQUENCE</scope>
    <source>
        <strain evidence="2">A1P009</strain>
    </source>
</reference>
<reference evidence="2" key="2">
    <citation type="journal article" date="2022" name="Syst. Appl. Microbiol.">
        <title>Physiological and genomic characterisation of Luteimonas fraxinea sp. nov., a bacterial species associated with trees tolerant to ash dieback.</title>
        <authorList>
            <person name="Ulrich K."/>
            <person name="Becker R."/>
            <person name="Behrendt U."/>
            <person name="Kube M."/>
            <person name="Schneck V."/>
            <person name="Ulrich A."/>
        </authorList>
    </citation>
    <scope>NUCLEOTIDE SEQUENCE</scope>
    <source>
        <strain evidence="2">A1P009</strain>
    </source>
</reference>
<gene>
    <name evidence="2" type="ORF">LTT95_01340</name>
</gene>
<evidence type="ECO:0000313" key="2">
    <source>
        <dbReference type="EMBL" id="MCD9095588.1"/>
    </source>
</evidence>
<name>A0ABS8U7D1_9GAMM</name>
<dbReference type="RefSeq" id="WP_232134119.1">
    <property type="nucleotide sequence ID" value="NZ_CP089507.1"/>
</dbReference>
<accession>A0ABS8U7D1</accession>
<evidence type="ECO:0000256" key="1">
    <source>
        <dbReference type="SAM" id="MobiDB-lite"/>
    </source>
</evidence>
<sequence length="73" mass="8005">MLGSLYGSIDVEGERQQQQPKPEPTPEPTPEPEQDPERREKSKWMTGHASVESPAFAGMTGVRLNAQLATGNK</sequence>
<organism evidence="2 3">
    <name type="scientific">Luteimonas fraxinea</name>
    <dbReference type="NCBI Taxonomy" id="2901869"/>
    <lineage>
        <taxon>Bacteria</taxon>
        <taxon>Pseudomonadati</taxon>
        <taxon>Pseudomonadota</taxon>
        <taxon>Gammaproteobacteria</taxon>
        <taxon>Lysobacterales</taxon>
        <taxon>Lysobacteraceae</taxon>
        <taxon>Luteimonas</taxon>
    </lineage>
</organism>
<evidence type="ECO:0000313" key="3">
    <source>
        <dbReference type="Proteomes" id="UP001430360"/>
    </source>
</evidence>
<keyword evidence="3" id="KW-1185">Reference proteome</keyword>
<feature type="compositionally biased region" description="Pro residues" evidence="1">
    <location>
        <begin position="21"/>
        <end position="31"/>
    </location>
</feature>
<comment type="caution">
    <text evidence="2">The sequence shown here is derived from an EMBL/GenBank/DDBJ whole genome shotgun (WGS) entry which is preliminary data.</text>
</comment>